<feature type="chain" id="PRO_5020838690" evidence="1">
    <location>
        <begin position="26"/>
        <end position="105"/>
    </location>
</feature>
<keyword evidence="3" id="KW-1185">Reference proteome</keyword>
<proteinExistence type="predicted"/>
<dbReference type="Proteomes" id="UP000298652">
    <property type="component" value="Chromosome 6"/>
</dbReference>
<reference evidence="2" key="1">
    <citation type="submission" date="2019-03" db="EMBL/GenBank/DDBJ databases">
        <title>WGS assembly of Setaria viridis.</title>
        <authorList>
            <person name="Huang P."/>
            <person name="Jenkins J."/>
            <person name="Grimwood J."/>
            <person name="Barry K."/>
            <person name="Healey A."/>
            <person name="Mamidi S."/>
            <person name="Sreedasyam A."/>
            <person name="Shu S."/>
            <person name="Feldman M."/>
            <person name="Wu J."/>
            <person name="Yu Y."/>
            <person name="Chen C."/>
            <person name="Johnson J."/>
            <person name="Rokhsar D."/>
            <person name="Baxter I."/>
            <person name="Schmutz J."/>
            <person name="Brutnell T."/>
            <person name="Kellogg E."/>
        </authorList>
    </citation>
    <scope>NUCLEOTIDE SEQUENCE [LARGE SCALE GENOMIC DNA]</scope>
</reference>
<evidence type="ECO:0000256" key="1">
    <source>
        <dbReference type="SAM" id="SignalP"/>
    </source>
</evidence>
<name>A0A4U6U955_SETVI</name>
<dbReference type="AlphaFoldDB" id="A0A4U6U955"/>
<evidence type="ECO:0000313" key="3">
    <source>
        <dbReference type="Proteomes" id="UP000298652"/>
    </source>
</evidence>
<dbReference type="OMA" id="SARICCT"/>
<accession>A0A4U6U955</accession>
<gene>
    <name evidence="2" type="ORF">SEVIR_6G196500v2</name>
</gene>
<keyword evidence="1" id="KW-0732">Signal</keyword>
<protein>
    <submittedName>
        <fullName evidence="2">Uncharacterized protein</fullName>
    </submittedName>
</protein>
<sequence length="105" mass="10822">MSTTKSRSMLVVVAMAVVLLLGTTAVSLATAASGATLDAKSPRKLACHGEGCHSQTTMHLSKQDLGKTANLDASKAMVTTDHLPPFVSARICCTLSKGQMPCTGC</sequence>
<feature type="signal peptide" evidence="1">
    <location>
        <begin position="1"/>
        <end position="25"/>
    </location>
</feature>
<dbReference type="EMBL" id="CM016557">
    <property type="protein sequence ID" value="TKW10874.1"/>
    <property type="molecule type" value="Genomic_DNA"/>
</dbReference>
<organism evidence="2 3">
    <name type="scientific">Setaria viridis</name>
    <name type="common">Green bristlegrass</name>
    <name type="synonym">Setaria italica subsp. viridis</name>
    <dbReference type="NCBI Taxonomy" id="4556"/>
    <lineage>
        <taxon>Eukaryota</taxon>
        <taxon>Viridiplantae</taxon>
        <taxon>Streptophyta</taxon>
        <taxon>Embryophyta</taxon>
        <taxon>Tracheophyta</taxon>
        <taxon>Spermatophyta</taxon>
        <taxon>Magnoliopsida</taxon>
        <taxon>Liliopsida</taxon>
        <taxon>Poales</taxon>
        <taxon>Poaceae</taxon>
        <taxon>PACMAD clade</taxon>
        <taxon>Panicoideae</taxon>
        <taxon>Panicodae</taxon>
        <taxon>Paniceae</taxon>
        <taxon>Cenchrinae</taxon>
        <taxon>Setaria</taxon>
    </lineage>
</organism>
<dbReference type="Gramene" id="TKW10874">
    <property type="protein sequence ID" value="TKW10874"/>
    <property type="gene ID" value="SEVIR_6G196500v2"/>
</dbReference>
<evidence type="ECO:0000313" key="2">
    <source>
        <dbReference type="EMBL" id="TKW10874.1"/>
    </source>
</evidence>